<name>A0AA41MJR5_SCICA</name>
<dbReference type="PANTHER" id="PTHR37362:SF1">
    <property type="entry name" value="TESTIS-EXPRESSED PROTEIN 38"/>
    <property type="match status" value="1"/>
</dbReference>
<organism evidence="1 2">
    <name type="scientific">Sciurus carolinensis</name>
    <name type="common">Eastern gray squirrel</name>
    <dbReference type="NCBI Taxonomy" id="30640"/>
    <lineage>
        <taxon>Eukaryota</taxon>
        <taxon>Metazoa</taxon>
        <taxon>Chordata</taxon>
        <taxon>Craniata</taxon>
        <taxon>Vertebrata</taxon>
        <taxon>Euteleostomi</taxon>
        <taxon>Mammalia</taxon>
        <taxon>Eutheria</taxon>
        <taxon>Euarchontoglires</taxon>
        <taxon>Glires</taxon>
        <taxon>Rodentia</taxon>
        <taxon>Sciuromorpha</taxon>
        <taxon>Sciuridae</taxon>
        <taxon>Sciurinae</taxon>
        <taxon>Sciurini</taxon>
        <taxon>Sciurus</taxon>
    </lineage>
</organism>
<proteinExistence type="predicted"/>
<evidence type="ECO:0000313" key="2">
    <source>
        <dbReference type="Proteomes" id="UP001166674"/>
    </source>
</evidence>
<protein>
    <submittedName>
        <fullName evidence="1">Testis-expressed sequence 38 protein</fullName>
    </submittedName>
</protein>
<comment type="caution">
    <text evidence="1">The sequence shown here is derived from an EMBL/GenBank/DDBJ whole genome shotgun (WGS) entry which is preliminary data.</text>
</comment>
<gene>
    <name evidence="1" type="ORF">SUZIE_120940</name>
</gene>
<dbReference type="EMBL" id="JAATJV010197056">
    <property type="protein sequence ID" value="MBZ3873038.1"/>
    <property type="molecule type" value="Genomic_DNA"/>
</dbReference>
<dbReference type="PANTHER" id="PTHR37362">
    <property type="entry name" value="TESTIS-EXPRESSED PROTEIN 38"/>
    <property type="match status" value="1"/>
</dbReference>
<dbReference type="Proteomes" id="UP001166674">
    <property type="component" value="Unassembled WGS sequence"/>
</dbReference>
<keyword evidence="2" id="KW-1185">Reference proteome</keyword>
<dbReference type="InterPro" id="IPR031677">
    <property type="entry name" value="TEX38"/>
</dbReference>
<reference evidence="1" key="1">
    <citation type="submission" date="2020-03" db="EMBL/GenBank/DDBJ databases">
        <title>Studies in the Genomics of Life Span.</title>
        <authorList>
            <person name="Glass D."/>
        </authorList>
    </citation>
    <scope>NUCLEOTIDE SEQUENCE</scope>
    <source>
        <strain evidence="1">SUZIE</strain>
        <tissue evidence="1">Muscle</tissue>
    </source>
</reference>
<accession>A0AA41MJR5</accession>
<sequence>MRCHKMVSLTSINSEPLHKHQPCNAQCSEPGDIIFRPQWGLGLPKTPIGGQIFGAVDSLLSHGPGNKSQHYGSLNGESGPSWHPLLYWIYMQRCHGIKAGIKIDPNTAMTNTEMKVHIQDCLWESDTPEVRGYGLRGSISKVEQCCYASCSGGLMVAPEISFVPPLHKMPPILEHTVSYPLDIYPESNVHYHSLPTLALE</sequence>
<evidence type="ECO:0000313" key="1">
    <source>
        <dbReference type="EMBL" id="MBZ3873038.1"/>
    </source>
</evidence>
<dbReference type="AlphaFoldDB" id="A0AA41MJR5"/>
<dbReference type="Pfam" id="PF15834">
    <property type="entry name" value="THEG4"/>
    <property type="match status" value="2"/>
</dbReference>